<accession>A0ABP7RVZ0</accession>
<dbReference type="Gene3D" id="3.40.390.10">
    <property type="entry name" value="Collagenase (Catalytic Domain)"/>
    <property type="match status" value="1"/>
</dbReference>
<organism evidence="2 3">
    <name type="scientific">Hymenobacter fastidiosus</name>
    <dbReference type="NCBI Taxonomy" id="486264"/>
    <lineage>
        <taxon>Bacteria</taxon>
        <taxon>Pseudomonadati</taxon>
        <taxon>Bacteroidota</taxon>
        <taxon>Cytophagia</taxon>
        <taxon>Cytophagales</taxon>
        <taxon>Hymenobacteraceae</taxon>
        <taxon>Hymenobacter</taxon>
    </lineage>
</organism>
<dbReference type="EMBL" id="BAABDJ010000007">
    <property type="protein sequence ID" value="GAA4003046.1"/>
    <property type="molecule type" value="Genomic_DNA"/>
</dbReference>
<dbReference type="Proteomes" id="UP001500567">
    <property type="component" value="Unassembled WGS sequence"/>
</dbReference>
<dbReference type="SUPFAM" id="SSF55486">
    <property type="entry name" value="Metalloproteases ('zincins'), catalytic domain"/>
    <property type="match status" value="1"/>
</dbReference>
<comment type="caution">
    <text evidence="2">The sequence shown here is derived from an EMBL/GenBank/DDBJ whole genome shotgun (WGS) entry which is preliminary data.</text>
</comment>
<proteinExistence type="predicted"/>
<dbReference type="InterPro" id="IPR001506">
    <property type="entry name" value="Peptidase_M12A"/>
</dbReference>
<evidence type="ECO:0000313" key="3">
    <source>
        <dbReference type="Proteomes" id="UP001500567"/>
    </source>
</evidence>
<keyword evidence="3" id="KW-1185">Reference proteome</keyword>
<gene>
    <name evidence="2" type="ORF">GCM10022408_13200</name>
</gene>
<feature type="domain" description="Peptidase M12A" evidence="1">
    <location>
        <begin position="2"/>
        <end position="185"/>
    </location>
</feature>
<name>A0ABP7RVZ0_9BACT</name>
<dbReference type="Pfam" id="PF01400">
    <property type="entry name" value="Astacin"/>
    <property type="match status" value="1"/>
</dbReference>
<reference evidence="3" key="1">
    <citation type="journal article" date="2019" name="Int. J. Syst. Evol. Microbiol.">
        <title>The Global Catalogue of Microorganisms (GCM) 10K type strain sequencing project: providing services to taxonomists for standard genome sequencing and annotation.</title>
        <authorList>
            <consortium name="The Broad Institute Genomics Platform"/>
            <consortium name="The Broad Institute Genome Sequencing Center for Infectious Disease"/>
            <person name="Wu L."/>
            <person name="Ma J."/>
        </authorList>
    </citation>
    <scope>NUCLEOTIDE SEQUENCE [LARGE SCALE GENOMIC DNA]</scope>
    <source>
        <strain evidence="3">JCM 17224</strain>
    </source>
</reference>
<protein>
    <recommendedName>
        <fullName evidence="1">Peptidase M12A domain-containing protein</fullName>
    </recommendedName>
</protein>
<sequence>MVRGAFEEWKALGIGLEFVEVQHREEAEIRIGFLASDGSWSYIGDEILQRSTAERTMNFGWDLRTLYGHCTALHEIGHTLGLPHEHQSPFSGIVWNEKKVYKYFSGPPNNWKRDVIKSNILDSLSPSLVRGSTWDHDSIMQYQFQPGIVKSPKPYDTTGIYPRSQSAPIGNQFSDADINWVKQFYPPMDDRMPLLKVGESQPLDIQNGEQLNFAISPTETRNYEIQTRGKSDVLFVLFEEENGVPRFRAADDDSGEERNAYLRFKLVRDRQYVLRVRLKYRQTGPPPVVIMW</sequence>
<evidence type="ECO:0000313" key="2">
    <source>
        <dbReference type="EMBL" id="GAA4003046.1"/>
    </source>
</evidence>
<dbReference type="InterPro" id="IPR024079">
    <property type="entry name" value="MetalloPept_cat_dom_sf"/>
</dbReference>
<evidence type="ECO:0000259" key="1">
    <source>
        <dbReference type="Pfam" id="PF01400"/>
    </source>
</evidence>